<name>A0A2W5TRW3_9BACT</name>
<organism evidence="1 2">
    <name type="scientific">Archangium gephyra</name>
    <dbReference type="NCBI Taxonomy" id="48"/>
    <lineage>
        <taxon>Bacteria</taxon>
        <taxon>Pseudomonadati</taxon>
        <taxon>Myxococcota</taxon>
        <taxon>Myxococcia</taxon>
        <taxon>Myxococcales</taxon>
        <taxon>Cystobacterineae</taxon>
        <taxon>Archangiaceae</taxon>
        <taxon>Archangium</taxon>
    </lineage>
</organism>
<sequence>MFHGFPVSKTNLRSWIASVARDAPLAENTEVVLFTCECLFCDCACICRETVVELGSGSFVLLGTNRPLRKVC</sequence>
<reference evidence="1 2" key="1">
    <citation type="submission" date="2017-08" db="EMBL/GenBank/DDBJ databases">
        <title>Infants hospitalized years apart are colonized by the same room-sourced microbial strains.</title>
        <authorList>
            <person name="Brooks B."/>
            <person name="Olm M.R."/>
            <person name="Firek B.A."/>
            <person name="Baker R."/>
            <person name="Thomas B.C."/>
            <person name="Morowitz M.J."/>
            <person name="Banfield J.F."/>
        </authorList>
    </citation>
    <scope>NUCLEOTIDE SEQUENCE [LARGE SCALE GENOMIC DNA]</scope>
    <source>
        <strain evidence="1">S2_003_000_R2_14</strain>
    </source>
</reference>
<gene>
    <name evidence="1" type="ORF">DI536_05735</name>
</gene>
<comment type="caution">
    <text evidence="1">The sequence shown here is derived from an EMBL/GenBank/DDBJ whole genome shotgun (WGS) entry which is preliminary data.</text>
</comment>
<proteinExistence type="predicted"/>
<evidence type="ECO:0000313" key="2">
    <source>
        <dbReference type="Proteomes" id="UP000249061"/>
    </source>
</evidence>
<dbReference type="AlphaFoldDB" id="A0A2W5TRW3"/>
<protein>
    <submittedName>
        <fullName evidence="1">Uncharacterized protein</fullName>
    </submittedName>
</protein>
<evidence type="ECO:0000313" key="1">
    <source>
        <dbReference type="EMBL" id="PZR16657.1"/>
    </source>
</evidence>
<dbReference type="Proteomes" id="UP000249061">
    <property type="component" value="Unassembled WGS sequence"/>
</dbReference>
<accession>A0A2W5TRW3</accession>
<dbReference type="EMBL" id="QFQP01000003">
    <property type="protein sequence ID" value="PZR16657.1"/>
    <property type="molecule type" value="Genomic_DNA"/>
</dbReference>